<evidence type="ECO:0000313" key="5">
    <source>
        <dbReference type="EMBL" id="AIJ47132.1"/>
    </source>
</evidence>
<feature type="domain" description="HTH gntR-type" evidence="4">
    <location>
        <begin position="5"/>
        <end position="72"/>
    </location>
</feature>
<dbReference type="Pfam" id="PF00392">
    <property type="entry name" value="GntR"/>
    <property type="match status" value="1"/>
</dbReference>
<evidence type="ECO:0000259" key="4">
    <source>
        <dbReference type="PROSITE" id="PS50949"/>
    </source>
</evidence>
<evidence type="ECO:0000256" key="1">
    <source>
        <dbReference type="ARBA" id="ARBA00023015"/>
    </source>
</evidence>
<dbReference type="PANTHER" id="PTHR43537">
    <property type="entry name" value="TRANSCRIPTIONAL REGULATOR, GNTR FAMILY"/>
    <property type="match status" value="1"/>
</dbReference>
<evidence type="ECO:0000256" key="2">
    <source>
        <dbReference type="ARBA" id="ARBA00023125"/>
    </source>
</evidence>
<dbReference type="SUPFAM" id="SSF48008">
    <property type="entry name" value="GntR ligand-binding domain-like"/>
    <property type="match status" value="1"/>
</dbReference>
<keyword evidence="1" id="KW-0805">Transcription regulation</keyword>
<reference evidence="5 6" key="1">
    <citation type="journal article" date="2014" name="Genome Announc.">
        <title>Complete Genome Sequence of Polychlorinated Biphenyl Degrader Comamonas testosteroni TK102 (NBRC 109938).</title>
        <authorList>
            <person name="Fukuda K."/>
            <person name="Hosoyama A."/>
            <person name="Tsuchikane K."/>
            <person name="Ohji S."/>
            <person name="Yamazoe A."/>
            <person name="Fujita N."/>
            <person name="Shintani M."/>
            <person name="Kimbara K."/>
        </authorList>
    </citation>
    <scope>NUCLEOTIDE SEQUENCE [LARGE SCALE GENOMIC DNA]</scope>
    <source>
        <strain evidence="5">TK102</strain>
    </source>
</reference>
<protein>
    <submittedName>
        <fullName evidence="5">GntR family transcriptional regulator</fullName>
    </submittedName>
</protein>
<name>A0A076PUW7_COMTE</name>
<dbReference type="Gene3D" id="1.20.120.530">
    <property type="entry name" value="GntR ligand-binding domain-like"/>
    <property type="match status" value="1"/>
</dbReference>
<dbReference type="AlphaFoldDB" id="A0A076PUW7"/>
<evidence type="ECO:0000256" key="3">
    <source>
        <dbReference type="ARBA" id="ARBA00023163"/>
    </source>
</evidence>
<proteinExistence type="predicted"/>
<dbReference type="PANTHER" id="PTHR43537:SF53">
    <property type="entry name" value="HTH-TYPE TRANSCRIPTIONAL REPRESSOR NANR"/>
    <property type="match status" value="1"/>
</dbReference>
<accession>A0A076PUW7</accession>
<dbReference type="InterPro" id="IPR036388">
    <property type="entry name" value="WH-like_DNA-bd_sf"/>
</dbReference>
<dbReference type="RefSeq" id="WP_043373081.1">
    <property type="nucleotide sequence ID" value="NZ_CP006704.1"/>
</dbReference>
<dbReference type="InterPro" id="IPR008920">
    <property type="entry name" value="TF_FadR/GntR_C"/>
</dbReference>
<organism evidence="5 6">
    <name type="scientific">Comamonas testosteroni TK102</name>
    <dbReference type="NCBI Taxonomy" id="1392005"/>
    <lineage>
        <taxon>Bacteria</taxon>
        <taxon>Pseudomonadati</taxon>
        <taxon>Pseudomonadota</taxon>
        <taxon>Betaproteobacteria</taxon>
        <taxon>Burkholderiales</taxon>
        <taxon>Comamonadaceae</taxon>
        <taxon>Comamonas</taxon>
    </lineage>
</organism>
<dbReference type="SMART" id="SM00895">
    <property type="entry name" value="FCD"/>
    <property type="match status" value="1"/>
</dbReference>
<dbReference type="Pfam" id="PF07729">
    <property type="entry name" value="FCD"/>
    <property type="match status" value="1"/>
</dbReference>
<dbReference type="InterPro" id="IPR036390">
    <property type="entry name" value="WH_DNA-bd_sf"/>
</dbReference>
<keyword evidence="2" id="KW-0238">DNA-binding</keyword>
<gene>
    <name evidence="5" type="ORF">O987_15115</name>
</gene>
<dbReference type="CDD" id="cd07377">
    <property type="entry name" value="WHTH_GntR"/>
    <property type="match status" value="1"/>
</dbReference>
<dbReference type="HOGENOM" id="CLU_017584_5_0_4"/>
<dbReference type="InterPro" id="IPR011711">
    <property type="entry name" value="GntR_C"/>
</dbReference>
<dbReference type="PROSITE" id="PS50949">
    <property type="entry name" value="HTH_GNTR"/>
    <property type="match status" value="1"/>
</dbReference>
<evidence type="ECO:0000313" key="6">
    <source>
        <dbReference type="Proteomes" id="UP000028782"/>
    </source>
</evidence>
<dbReference type="SMART" id="SM00345">
    <property type="entry name" value="HTH_GNTR"/>
    <property type="match status" value="1"/>
</dbReference>
<dbReference type="GO" id="GO:0003677">
    <property type="term" value="F:DNA binding"/>
    <property type="evidence" value="ECO:0007669"/>
    <property type="project" value="UniProtKB-KW"/>
</dbReference>
<sequence length="233" mass="25988">MSTPVITKTKIAERLIESILTAKLRPGEKLGEQDIADLFQVSRTLVREALMHLQTRGFVEVRSRVGWYVAEPSFEEAQETYAARRVVEPGMLRDAGQPLQTTLKRLRKHIAEERKAIACGDAEARSWLLADFHICLAECLGNRFLTSMMVDLSARTTLISDLYQSKTEAKVFNDDHAAIVDALAEGDNLKAEQLMIAHIDALASRLDESLIGRRGARNRLRSILAPEDSSSAK</sequence>
<dbReference type="KEGG" id="ctes:O987_15115"/>
<dbReference type="EMBL" id="CP006704">
    <property type="protein sequence ID" value="AIJ47132.1"/>
    <property type="molecule type" value="Genomic_DNA"/>
</dbReference>
<keyword evidence="3" id="KW-0804">Transcription</keyword>
<dbReference type="Gene3D" id="1.10.10.10">
    <property type="entry name" value="Winged helix-like DNA-binding domain superfamily/Winged helix DNA-binding domain"/>
    <property type="match status" value="1"/>
</dbReference>
<dbReference type="GO" id="GO:0003700">
    <property type="term" value="F:DNA-binding transcription factor activity"/>
    <property type="evidence" value="ECO:0007669"/>
    <property type="project" value="InterPro"/>
</dbReference>
<dbReference type="Proteomes" id="UP000028782">
    <property type="component" value="Chromosome"/>
</dbReference>
<dbReference type="SUPFAM" id="SSF46785">
    <property type="entry name" value="Winged helix' DNA-binding domain"/>
    <property type="match status" value="1"/>
</dbReference>
<dbReference type="InterPro" id="IPR000524">
    <property type="entry name" value="Tscrpt_reg_HTH_GntR"/>
</dbReference>